<protein>
    <recommendedName>
        <fullName evidence="2">UPF0235 protein HPTL_1729</fullName>
    </recommendedName>
</protein>
<dbReference type="PANTHER" id="PTHR13420">
    <property type="entry name" value="UPF0235 PROTEIN C15ORF40"/>
    <property type="match status" value="1"/>
</dbReference>
<dbReference type="SUPFAM" id="SSF69786">
    <property type="entry name" value="YggU-like"/>
    <property type="match status" value="1"/>
</dbReference>
<comment type="similarity">
    <text evidence="1 2">Belongs to the UPF0235 family.</text>
</comment>
<dbReference type="InterPro" id="IPR003746">
    <property type="entry name" value="DUF167"/>
</dbReference>
<dbReference type="Gene3D" id="3.30.1200.10">
    <property type="entry name" value="YggU-like"/>
    <property type="match status" value="1"/>
</dbReference>
<dbReference type="HAMAP" id="MF_00634">
    <property type="entry name" value="UPF0235"/>
    <property type="match status" value="1"/>
</dbReference>
<dbReference type="Pfam" id="PF02594">
    <property type="entry name" value="DUF167"/>
    <property type="match status" value="1"/>
</dbReference>
<evidence type="ECO:0000256" key="2">
    <source>
        <dbReference type="HAMAP-Rule" id="MF_00634"/>
    </source>
</evidence>
<dbReference type="Proteomes" id="UP000262004">
    <property type="component" value="Chromosome"/>
</dbReference>
<organism evidence="3 4">
    <name type="scientific">Hydrogenophilus thermoluteolus</name>
    <name type="common">Pseudomonas hydrogenothermophila</name>
    <dbReference type="NCBI Taxonomy" id="297"/>
    <lineage>
        <taxon>Bacteria</taxon>
        <taxon>Pseudomonadati</taxon>
        <taxon>Pseudomonadota</taxon>
        <taxon>Hydrogenophilia</taxon>
        <taxon>Hydrogenophilales</taxon>
        <taxon>Hydrogenophilaceae</taxon>
        <taxon>Hydrogenophilus</taxon>
    </lineage>
</organism>
<dbReference type="KEGG" id="htl:HPTL_1729"/>
<evidence type="ECO:0000313" key="3">
    <source>
        <dbReference type="EMBL" id="BBD77987.1"/>
    </source>
</evidence>
<dbReference type="AlphaFoldDB" id="A0A2Z6DZN7"/>
<gene>
    <name evidence="3" type="ORF">HPTL_1729</name>
</gene>
<sequence length="101" mass="10735">MSGWQTHSDGVLLSLHVQPGAKRSGWAGRHGDALKVRIAAPPVEGKANAALCAFLAETFGLRQNAVTVVGGATSRTKLVLLRCDAHERTAILTHLGEMFPH</sequence>
<dbReference type="InterPro" id="IPR036591">
    <property type="entry name" value="YggU-like_sf"/>
</dbReference>
<proteinExistence type="inferred from homology"/>
<accession>A0A2Z6DZN7</accession>
<dbReference type="GO" id="GO:0005737">
    <property type="term" value="C:cytoplasm"/>
    <property type="evidence" value="ECO:0007669"/>
    <property type="project" value="TreeGrafter"/>
</dbReference>
<dbReference type="OrthoDB" id="5295370at2"/>
<reference evidence="3 4" key="1">
    <citation type="submission" date="2018-04" db="EMBL/GenBank/DDBJ databases">
        <title>Complete genome sequence of Hydrogenophilus thermoluteolus TH-1.</title>
        <authorList>
            <person name="Arai H."/>
        </authorList>
    </citation>
    <scope>NUCLEOTIDE SEQUENCE [LARGE SCALE GENOMIC DNA]</scope>
    <source>
        <strain evidence="3 4">TH-1</strain>
    </source>
</reference>
<evidence type="ECO:0000313" key="4">
    <source>
        <dbReference type="Proteomes" id="UP000262004"/>
    </source>
</evidence>
<name>A0A2Z6DZN7_HYDTE</name>
<evidence type="ECO:0000256" key="1">
    <source>
        <dbReference type="ARBA" id="ARBA00010364"/>
    </source>
</evidence>
<dbReference type="RefSeq" id="WP_119336157.1">
    <property type="nucleotide sequence ID" value="NZ_AP018558.1"/>
</dbReference>
<dbReference type="SMART" id="SM01152">
    <property type="entry name" value="DUF167"/>
    <property type="match status" value="1"/>
</dbReference>
<dbReference type="NCBIfam" id="TIGR00251">
    <property type="entry name" value="DUF167 family protein"/>
    <property type="match status" value="1"/>
</dbReference>
<dbReference type="PANTHER" id="PTHR13420:SF7">
    <property type="entry name" value="UPF0235 PROTEIN C15ORF40"/>
    <property type="match status" value="1"/>
</dbReference>
<dbReference type="EMBL" id="AP018558">
    <property type="protein sequence ID" value="BBD77987.1"/>
    <property type="molecule type" value="Genomic_DNA"/>
</dbReference>
<keyword evidence="4" id="KW-1185">Reference proteome</keyword>